<keyword evidence="2" id="KW-0472">Membrane</keyword>
<feature type="region of interest" description="Disordered" evidence="1">
    <location>
        <begin position="46"/>
        <end position="84"/>
    </location>
</feature>
<dbReference type="Proteomes" id="UP000509303">
    <property type="component" value="Chromosome"/>
</dbReference>
<evidence type="ECO:0000313" key="3">
    <source>
        <dbReference type="EMBL" id="QKW53619.1"/>
    </source>
</evidence>
<accession>A0A7H8NGJ3</accession>
<name>A0A7H8NGJ3_9ACTN</name>
<evidence type="ECO:0000256" key="1">
    <source>
        <dbReference type="SAM" id="MobiDB-lite"/>
    </source>
</evidence>
<protein>
    <submittedName>
        <fullName evidence="3">Uncharacterized protein</fullName>
    </submittedName>
</protein>
<feature type="transmembrane region" description="Helical" evidence="2">
    <location>
        <begin position="21"/>
        <end position="41"/>
    </location>
</feature>
<dbReference type="EMBL" id="CP054929">
    <property type="protein sequence ID" value="QKW53619.1"/>
    <property type="molecule type" value="Genomic_DNA"/>
</dbReference>
<gene>
    <name evidence="3" type="ORF">HUT08_33310</name>
</gene>
<evidence type="ECO:0000313" key="4">
    <source>
        <dbReference type="Proteomes" id="UP000509303"/>
    </source>
</evidence>
<dbReference type="AlphaFoldDB" id="A0A7H8NGJ3"/>
<reference evidence="3 4" key="1">
    <citation type="submission" date="2020-06" db="EMBL/GenBank/DDBJ databases">
        <title>Genome mining for natural products.</title>
        <authorList>
            <person name="Zhang B."/>
            <person name="Shi J."/>
            <person name="Ge H."/>
        </authorList>
    </citation>
    <scope>NUCLEOTIDE SEQUENCE [LARGE SCALE GENOMIC DNA]</scope>
    <source>
        <strain evidence="3 4">NA00687</strain>
    </source>
</reference>
<evidence type="ECO:0000256" key="2">
    <source>
        <dbReference type="SAM" id="Phobius"/>
    </source>
</evidence>
<organism evidence="3 4">
    <name type="scientific">Streptomyces buecherae</name>
    <dbReference type="NCBI Taxonomy" id="2763006"/>
    <lineage>
        <taxon>Bacteria</taxon>
        <taxon>Bacillati</taxon>
        <taxon>Actinomycetota</taxon>
        <taxon>Actinomycetes</taxon>
        <taxon>Kitasatosporales</taxon>
        <taxon>Streptomycetaceae</taxon>
        <taxon>Streptomyces</taxon>
    </lineage>
</organism>
<keyword evidence="2" id="KW-1133">Transmembrane helix</keyword>
<keyword evidence="2" id="KW-0812">Transmembrane</keyword>
<feature type="compositionally biased region" description="Low complexity" evidence="1">
    <location>
        <begin position="53"/>
        <end position="71"/>
    </location>
</feature>
<proteinExistence type="predicted"/>
<sequence>MKPSEPAKSGTFASSVVRRRVLLGTTVLAILVTIAGLAAYLTRGDRTPQEAGTAKSAATSPTSPTPTASTPNRRAGVLPTPPKTHDPIAFAKAAAAALWSYDTRASSQPELLRAMRTWLTRESKYADAASVEALVPTPALWKQMGANGQFATATVHEGHFPASFTRALQTDPGAITDAYLYAVTVSGKQSIAWKGSPAGGAESRATTLAVQCRPSRPCALAGVLPAVAP</sequence>
<dbReference type="RefSeq" id="WP_176165324.1">
    <property type="nucleotide sequence ID" value="NZ_CP054929.1"/>
</dbReference>
<keyword evidence="4" id="KW-1185">Reference proteome</keyword>